<dbReference type="AlphaFoldDB" id="A0A813IBK1"/>
<evidence type="ECO:0000313" key="2">
    <source>
        <dbReference type="Proteomes" id="UP000626109"/>
    </source>
</evidence>
<sequence>MLAAMWPVFNCGSDPDRQQCVSAPRECGQPGNNAGLELGSAVSTEGPCFCKQLCATTTGCAGWTFYVAQYYVQAYGGGKNLNCQLRSQFTTTVNNCYLRADSPSYLPAATQLCLSAAR</sequence>
<accession>A0A813IBK1</accession>
<reference evidence="1" key="1">
    <citation type="submission" date="2021-02" db="EMBL/GenBank/DDBJ databases">
        <authorList>
            <person name="Dougan E. K."/>
            <person name="Rhodes N."/>
            <person name="Thang M."/>
            <person name="Chan C."/>
        </authorList>
    </citation>
    <scope>NUCLEOTIDE SEQUENCE</scope>
</reference>
<comment type="caution">
    <text evidence="1">The sequence shown here is derived from an EMBL/GenBank/DDBJ whole genome shotgun (WGS) entry which is preliminary data.</text>
</comment>
<name>A0A813IBK1_POLGL</name>
<evidence type="ECO:0000313" key="1">
    <source>
        <dbReference type="EMBL" id="CAE8648141.1"/>
    </source>
</evidence>
<dbReference type="EMBL" id="CAJNNW010006244">
    <property type="protein sequence ID" value="CAE8648141.1"/>
    <property type="molecule type" value="Genomic_DNA"/>
</dbReference>
<gene>
    <name evidence="1" type="ORF">PGLA2088_LOCUS6310</name>
</gene>
<dbReference type="Proteomes" id="UP000626109">
    <property type="component" value="Unassembled WGS sequence"/>
</dbReference>
<organism evidence="1 2">
    <name type="scientific">Polarella glacialis</name>
    <name type="common">Dinoflagellate</name>
    <dbReference type="NCBI Taxonomy" id="89957"/>
    <lineage>
        <taxon>Eukaryota</taxon>
        <taxon>Sar</taxon>
        <taxon>Alveolata</taxon>
        <taxon>Dinophyceae</taxon>
        <taxon>Suessiales</taxon>
        <taxon>Suessiaceae</taxon>
        <taxon>Polarella</taxon>
    </lineage>
</organism>
<protein>
    <submittedName>
        <fullName evidence="1">Uncharacterized protein</fullName>
    </submittedName>
</protein>
<proteinExistence type="predicted"/>